<evidence type="ECO:0008006" key="6">
    <source>
        <dbReference type="Google" id="ProtNLM"/>
    </source>
</evidence>
<dbReference type="InterPro" id="IPR053151">
    <property type="entry name" value="RNase_H-like"/>
</dbReference>
<dbReference type="PANTHER" id="PTHR47723">
    <property type="entry name" value="OS05G0353850 PROTEIN"/>
    <property type="match status" value="1"/>
</dbReference>
<accession>Q2R5G8</accession>
<dbReference type="InterPro" id="IPR026960">
    <property type="entry name" value="RVT-Znf"/>
</dbReference>
<name>Q2R5G8_ORYSJ</name>
<dbReference type="Pfam" id="PF13456">
    <property type="entry name" value="RVT_3"/>
    <property type="match status" value="1"/>
</dbReference>
<dbReference type="GO" id="GO:0003676">
    <property type="term" value="F:nucleic acid binding"/>
    <property type="evidence" value="ECO:0007669"/>
    <property type="project" value="InterPro"/>
</dbReference>
<dbReference type="InterPro" id="IPR044730">
    <property type="entry name" value="RNase_H-like_dom_plant"/>
</dbReference>
<evidence type="ECO:0000313" key="4">
    <source>
        <dbReference type="EMBL" id="AAX95313.1"/>
    </source>
</evidence>
<dbReference type="Proteomes" id="UP000000763">
    <property type="component" value="Chromosome 11"/>
</dbReference>
<reference evidence="5" key="2">
    <citation type="journal article" date="2008" name="Nucleic Acids Res.">
        <title>The rice annotation project database (RAP-DB): 2008 update.</title>
        <authorList>
            <consortium name="The rice annotation project (RAP)"/>
        </authorList>
    </citation>
    <scope>GENOME REANNOTATION</scope>
    <source>
        <strain evidence="5">cv. Nipponbare</strain>
    </source>
</reference>
<evidence type="ECO:0000256" key="1">
    <source>
        <dbReference type="SAM" id="Coils"/>
    </source>
</evidence>
<evidence type="ECO:0000259" key="2">
    <source>
        <dbReference type="Pfam" id="PF13456"/>
    </source>
</evidence>
<feature type="coiled-coil region" evidence="1">
    <location>
        <begin position="360"/>
        <end position="387"/>
    </location>
</feature>
<dbReference type="Gene3D" id="3.30.420.10">
    <property type="entry name" value="Ribonuclease H-like superfamily/Ribonuclease H"/>
    <property type="match status" value="1"/>
</dbReference>
<organism evidence="4 5">
    <name type="scientific">Oryza sativa subsp. japonica</name>
    <name type="common">Rice</name>
    <dbReference type="NCBI Taxonomy" id="39947"/>
    <lineage>
        <taxon>Eukaryota</taxon>
        <taxon>Viridiplantae</taxon>
        <taxon>Streptophyta</taxon>
        <taxon>Embryophyta</taxon>
        <taxon>Tracheophyta</taxon>
        <taxon>Spermatophyta</taxon>
        <taxon>Magnoliopsida</taxon>
        <taxon>Liliopsida</taxon>
        <taxon>Poales</taxon>
        <taxon>Poaceae</taxon>
        <taxon>BOP clade</taxon>
        <taxon>Oryzoideae</taxon>
        <taxon>Oryzeae</taxon>
        <taxon>Oryzinae</taxon>
        <taxon>Oryza</taxon>
        <taxon>Oryza sativa</taxon>
    </lineage>
</organism>
<dbReference type="InterPro" id="IPR036397">
    <property type="entry name" value="RNaseH_sf"/>
</dbReference>
<dbReference type="GO" id="GO:0004523">
    <property type="term" value="F:RNA-DNA hybrid ribonuclease activity"/>
    <property type="evidence" value="ECO:0007669"/>
    <property type="project" value="InterPro"/>
</dbReference>
<dbReference type="CDD" id="cd06222">
    <property type="entry name" value="RNase_H_like"/>
    <property type="match status" value="1"/>
</dbReference>
<sequence>MVLAGEETRKAPSFVNKPKAAMLEKDDVGNPNSHNGPAVFTEGVVDEEDDDAVDIVLEEDEIEKAGQWTILARFYSLRSPNILALFDDMRRAWRLQADMSFKSMRDNLFIITFMAEGDYNFVLFSADLRCSPLKPFERNIGQVKAFANVGVARNLTFRSASSARSTSSGRKKGEKCDEVIPPRVDALDDFEGHEQTGDLNVDEQLEQQAQGMMVHANSSKKDVLMGGVLGKHGSLASLLDQAGSDLQLMQSLGMIPAIANLHQQASFGEVSSKEGSELGKKVKQVDNVTHMSGQVQQAIMVYQRPSTEGKVVQTDQSMPARALKRFRKVETGQAEEMEATSPGAAGRVMRALRVWRRSKFKNIGRELEKARQNLARLNERVTYQMNAELCKEFSDEEIADALLEIGPLKALGPDGFLARFYQRNWGVIKADVIRAVKEFFSSGEMPEGINDTAIVLIPKTQQPLEMKDYRPISLCNVLYKSPWDTLLFFKANNNQARVVKEVLQDYALGTGQLINPAKCSMLFSTATPVEIQNSISNTLQLVNASFEDKYLGFPTPNGRMCKGKEIMLKSMLGRTSLIDTSFSASASPGWRSIEYGLELLKKGIIWRVGNGRSIRIWRDPWISRGHSRRVISRKGSCRLKWVSDLITPEGSWDSDRISQAFLPIDVDLILGIRLSARQEEDFLVWHPDRLGRFSIRSAYHLATSLAESDSSSSSSGVILSKTWDCLRKCKVLQKVKIHAWKAASNYLPTMENKKKRNLEASEVCKICGIEKEDTIHALYRCPQARQLWILMRDVIYLDPAVVGRCTGPNRVLDLLMLLPEDNRMFFLMTLWRVWFIRNEIIHGKEPPPATVSKRFLLSYVRSLLDLSQHPDGSLLKGKHVASSSPQTNGMVKPVNVQASAPWIKPQPGWMKLNIDGSFDASLNQGGIGVIPRNSTGSVIFSACGFIDRCNCALEAELLALKESIILALHWTLLPICIETDCLEAVNLIQSARSVRSELAHLIRDIGALISGNREMQIKKVLRCQNTVSHFLANRGWSEDRSEFWPDNSCNLIAHLVCEHPSVT</sequence>
<dbReference type="SUPFAM" id="SSF53098">
    <property type="entry name" value="Ribonuclease H-like"/>
    <property type="match status" value="1"/>
</dbReference>
<evidence type="ECO:0000259" key="3">
    <source>
        <dbReference type="Pfam" id="PF13966"/>
    </source>
</evidence>
<dbReference type="Pfam" id="PF13966">
    <property type="entry name" value="zf-RVT"/>
    <property type="match status" value="1"/>
</dbReference>
<feature type="domain" description="RNase H type-1" evidence="2">
    <location>
        <begin position="913"/>
        <end position="1034"/>
    </location>
</feature>
<proteinExistence type="predicted"/>
<dbReference type="InterPro" id="IPR002156">
    <property type="entry name" value="RNaseH_domain"/>
</dbReference>
<dbReference type="EMBL" id="AC146947">
    <property type="protein sequence ID" value="AAX95313.1"/>
    <property type="molecule type" value="Genomic_DNA"/>
</dbReference>
<keyword evidence="1" id="KW-0175">Coiled coil</keyword>
<dbReference type="PANTHER" id="PTHR47723:SF24">
    <property type="entry name" value="RNASE H TYPE-1 DOMAIN-CONTAINING PROTEIN"/>
    <property type="match status" value="1"/>
</dbReference>
<dbReference type="AlphaFoldDB" id="Q2R5G8"/>
<protein>
    <recommendedName>
        <fullName evidence="6">Retrotransposon protein, putative, unclassified</fullName>
    </recommendedName>
</protein>
<feature type="domain" description="Reverse transcriptase zinc-binding" evidence="3">
    <location>
        <begin position="693"/>
        <end position="788"/>
    </location>
</feature>
<evidence type="ECO:0000313" key="5">
    <source>
        <dbReference type="Proteomes" id="UP000000763"/>
    </source>
</evidence>
<reference evidence="5" key="1">
    <citation type="journal article" date="2005" name="Nature">
        <title>The map-based sequence of the rice genome.</title>
        <authorList>
            <consortium name="International rice genome sequencing project (IRGSP)"/>
            <person name="Matsumoto T."/>
            <person name="Wu J."/>
            <person name="Kanamori H."/>
            <person name="Katayose Y."/>
            <person name="Fujisawa M."/>
            <person name="Namiki N."/>
            <person name="Mizuno H."/>
            <person name="Yamamoto K."/>
            <person name="Antonio B.A."/>
            <person name="Baba T."/>
            <person name="Sakata K."/>
            <person name="Nagamura Y."/>
            <person name="Aoki H."/>
            <person name="Arikawa K."/>
            <person name="Arita K."/>
            <person name="Bito T."/>
            <person name="Chiden Y."/>
            <person name="Fujitsuka N."/>
            <person name="Fukunaka R."/>
            <person name="Hamada M."/>
            <person name="Harada C."/>
            <person name="Hayashi A."/>
            <person name="Hijishita S."/>
            <person name="Honda M."/>
            <person name="Hosokawa S."/>
            <person name="Ichikawa Y."/>
            <person name="Idonuma A."/>
            <person name="Iijima M."/>
            <person name="Ikeda M."/>
            <person name="Ikeno M."/>
            <person name="Ito K."/>
            <person name="Ito S."/>
            <person name="Ito T."/>
            <person name="Ito Y."/>
            <person name="Ito Y."/>
            <person name="Iwabuchi A."/>
            <person name="Kamiya K."/>
            <person name="Karasawa W."/>
            <person name="Kurita K."/>
            <person name="Katagiri S."/>
            <person name="Kikuta A."/>
            <person name="Kobayashi H."/>
            <person name="Kobayashi N."/>
            <person name="Machita K."/>
            <person name="Maehara T."/>
            <person name="Masukawa M."/>
            <person name="Mizubayashi T."/>
            <person name="Mukai Y."/>
            <person name="Nagasaki H."/>
            <person name="Nagata Y."/>
            <person name="Naito S."/>
            <person name="Nakashima M."/>
            <person name="Nakama Y."/>
            <person name="Nakamichi Y."/>
            <person name="Nakamura M."/>
            <person name="Meguro A."/>
            <person name="Negishi M."/>
            <person name="Ohta I."/>
            <person name="Ohta T."/>
            <person name="Okamoto M."/>
            <person name="Ono N."/>
            <person name="Saji S."/>
            <person name="Sakaguchi M."/>
            <person name="Sakai K."/>
            <person name="Shibata M."/>
            <person name="Shimokawa T."/>
            <person name="Song J."/>
            <person name="Takazaki Y."/>
            <person name="Terasawa K."/>
            <person name="Tsugane M."/>
            <person name="Tsuji K."/>
            <person name="Ueda S."/>
            <person name="Waki K."/>
            <person name="Yamagata H."/>
            <person name="Yamamoto M."/>
            <person name="Yamamoto S."/>
            <person name="Yamane H."/>
            <person name="Yoshiki S."/>
            <person name="Yoshihara R."/>
            <person name="Yukawa K."/>
            <person name="Zhong H."/>
            <person name="Yano M."/>
            <person name="Yuan Q."/>
            <person name="Ouyang S."/>
            <person name="Liu J."/>
            <person name="Jones K.M."/>
            <person name="Gansberger K."/>
            <person name="Moffat K."/>
            <person name="Hill J."/>
            <person name="Bera J."/>
            <person name="Fadrosh D."/>
            <person name="Jin S."/>
            <person name="Johri S."/>
            <person name="Kim M."/>
            <person name="Overton L."/>
            <person name="Reardon M."/>
            <person name="Tsitrin T."/>
            <person name="Vuong H."/>
            <person name="Weaver B."/>
            <person name="Ciecko A."/>
            <person name="Tallon L."/>
            <person name="Jackson J."/>
            <person name="Pai G."/>
            <person name="Aken S.V."/>
            <person name="Utterback T."/>
            <person name="Reidmuller S."/>
            <person name="Feldblyum T."/>
            <person name="Hsiao J."/>
            <person name="Zismann V."/>
            <person name="Iobst S."/>
            <person name="de Vazeille A.R."/>
            <person name="Buell C.R."/>
            <person name="Ying K."/>
            <person name="Li Y."/>
            <person name="Lu T."/>
            <person name="Huang Y."/>
            <person name="Zhao Q."/>
            <person name="Feng Q."/>
            <person name="Zhang L."/>
            <person name="Zhu J."/>
            <person name="Weng Q."/>
            <person name="Mu J."/>
            <person name="Lu Y."/>
            <person name="Fan D."/>
            <person name="Liu Y."/>
            <person name="Guan J."/>
            <person name="Zhang Y."/>
            <person name="Yu S."/>
            <person name="Liu X."/>
            <person name="Zhang Y."/>
            <person name="Hong G."/>
            <person name="Han B."/>
            <person name="Choisne N."/>
            <person name="Demange N."/>
            <person name="Orjeda G."/>
            <person name="Samain S."/>
            <person name="Cattolico L."/>
            <person name="Pelletier E."/>
            <person name="Couloux A."/>
            <person name="Segurens B."/>
            <person name="Wincker P."/>
            <person name="D'Hont A."/>
            <person name="Scarpelli C."/>
            <person name="Weissenbach J."/>
            <person name="Salanoubat M."/>
            <person name="Quetier F."/>
            <person name="Yu Y."/>
            <person name="Kim H.R."/>
            <person name="Rambo T."/>
            <person name="Currie J."/>
            <person name="Collura K."/>
            <person name="Luo M."/>
            <person name="Yang T."/>
            <person name="Ammiraju J.S.S."/>
            <person name="Engler F."/>
            <person name="Soderlund C."/>
            <person name="Wing R.A."/>
            <person name="Palmer L.E."/>
            <person name="de la Bastide M."/>
            <person name="Spiegel L."/>
            <person name="Nascimento L."/>
            <person name="Zutavern T."/>
            <person name="O'Shaughnessy A."/>
            <person name="Dike S."/>
            <person name="Dedhia N."/>
            <person name="Preston R."/>
            <person name="Balija V."/>
            <person name="McCombie W.R."/>
            <person name="Chow T."/>
            <person name="Chen H."/>
            <person name="Chung M."/>
            <person name="Chen C."/>
            <person name="Shaw J."/>
            <person name="Wu H."/>
            <person name="Hsiao K."/>
            <person name="Chao Y."/>
            <person name="Chu M."/>
            <person name="Cheng C."/>
            <person name="Hour A."/>
            <person name="Lee P."/>
            <person name="Lin S."/>
            <person name="Lin Y."/>
            <person name="Liou J."/>
            <person name="Liu S."/>
            <person name="Hsing Y."/>
            <person name="Raghuvanshi S."/>
            <person name="Mohanty A."/>
            <person name="Bharti A.K."/>
            <person name="Gaur A."/>
            <person name="Gupta V."/>
            <person name="Kumar D."/>
            <person name="Ravi V."/>
            <person name="Vij S."/>
            <person name="Kapur A."/>
            <person name="Khurana P."/>
            <person name="Khurana P."/>
            <person name="Khurana J.P."/>
            <person name="Tyagi A.K."/>
            <person name="Gaikwad K."/>
            <person name="Singh A."/>
            <person name="Dalal V."/>
            <person name="Srivastava S."/>
            <person name="Dixit A."/>
            <person name="Pal A.K."/>
            <person name="Ghazi I.A."/>
            <person name="Yadav M."/>
            <person name="Pandit A."/>
            <person name="Bhargava A."/>
            <person name="Sureshbabu K."/>
            <person name="Batra K."/>
            <person name="Sharma T.R."/>
            <person name="Mohapatra T."/>
            <person name="Singh N.K."/>
            <person name="Messing J."/>
            <person name="Nelson A.B."/>
            <person name="Fuks G."/>
            <person name="Kavchok S."/>
            <person name="Keizer G."/>
            <person name="Linton E."/>
            <person name="Llaca V."/>
            <person name="Song R."/>
            <person name="Tanyolac B."/>
            <person name="Young S."/>
            <person name="Ho-Il K."/>
            <person name="Hahn J.H."/>
            <person name="Sangsakoo G."/>
            <person name="Vanavichit A."/>
            <person name="de Mattos Luiz.A.T."/>
            <person name="Zimmer P.D."/>
            <person name="Malone G."/>
            <person name="Dellagostin O."/>
            <person name="de Oliveira A.C."/>
            <person name="Bevan M."/>
            <person name="Bancroft I."/>
            <person name="Minx P."/>
            <person name="Cordum H."/>
            <person name="Wilson R."/>
            <person name="Cheng Z."/>
            <person name="Jin W."/>
            <person name="Jiang J."/>
            <person name="Leong S.A."/>
            <person name="Iwama H."/>
            <person name="Gojobori T."/>
            <person name="Itoh T."/>
            <person name="Niimura Y."/>
            <person name="Fujii Y."/>
            <person name="Habara T."/>
            <person name="Sakai H."/>
            <person name="Sato Y."/>
            <person name="Wilson G."/>
            <person name="Kumar K."/>
            <person name="McCouch S."/>
            <person name="Juretic N."/>
            <person name="Hoen D."/>
            <person name="Wright S."/>
            <person name="Bruskiewich R."/>
            <person name="Bureau T."/>
            <person name="Miyao A."/>
            <person name="Hirochika H."/>
            <person name="Nishikawa T."/>
            <person name="Kadowaki K."/>
            <person name="Sugiura M."/>
            <person name="Burr B."/>
            <person name="Sasaki T."/>
        </authorList>
    </citation>
    <scope>NUCLEOTIDE SEQUENCE [LARGE SCALE GENOMIC DNA]</scope>
    <source>
        <strain evidence="5">cv. Nipponbare</strain>
    </source>
</reference>
<dbReference type="InterPro" id="IPR012337">
    <property type="entry name" value="RNaseH-like_sf"/>
</dbReference>